<dbReference type="AlphaFoldDB" id="A0A543AZ54"/>
<keyword evidence="2 5" id="KW-0012">Acyltransferase</keyword>
<dbReference type="Pfam" id="PF00583">
    <property type="entry name" value="Acetyltransf_1"/>
    <property type="match status" value="1"/>
</dbReference>
<keyword evidence="6" id="KW-1185">Reference proteome</keyword>
<proteinExistence type="predicted"/>
<feature type="domain" description="N-acetyltransferase" evidence="4">
    <location>
        <begin position="1"/>
        <end position="158"/>
    </location>
</feature>
<dbReference type="InterPro" id="IPR016181">
    <property type="entry name" value="Acyl_CoA_acyltransferase"/>
</dbReference>
<name>A0A543AZ54_9ACTN</name>
<evidence type="ECO:0000259" key="4">
    <source>
        <dbReference type="PROSITE" id="PS51186"/>
    </source>
</evidence>
<dbReference type="InterPro" id="IPR050832">
    <property type="entry name" value="Bact_Acetyltransf"/>
</dbReference>
<dbReference type="PANTHER" id="PTHR43877">
    <property type="entry name" value="AMINOALKYLPHOSPHONATE N-ACETYLTRANSFERASE-RELATED-RELATED"/>
    <property type="match status" value="1"/>
</dbReference>
<reference evidence="5 6" key="1">
    <citation type="submission" date="2019-06" db="EMBL/GenBank/DDBJ databases">
        <title>Sequencing the genomes of 1000 actinobacteria strains.</title>
        <authorList>
            <person name="Klenk H.-P."/>
        </authorList>
    </citation>
    <scope>NUCLEOTIDE SEQUENCE [LARGE SCALE GENOMIC DNA]</scope>
    <source>
        <strain evidence="5 6">DSM 45928</strain>
    </source>
</reference>
<dbReference type="InParanoid" id="A0A543AZ54"/>
<dbReference type="RefSeq" id="WP_142041395.1">
    <property type="nucleotide sequence ID" value="NZ_JBHTGS010000001.1"/>
</dbReference>
<dbReference type="Gene3D" id="3.40.630.30">
    <property type="match status" value="1"/>
</dbReference>
<dbReference type="Proteomes" id="UP000317043">
    <property type="component" value="Unassembled WGS sequence"/>
</dbReference>
<feature type="region of interest" description="Disordered" evidence="3">
    <location>
        <begin position="139"/>
        <end position="158"/>
    </location>
</feature>
<evidence type="ECO:0000256" key="3">
    <source>
        <dbReference type="SAM" id="MobiDB-lite"/>
    </source>
</evidence>
<evidence type="ECO:0000256" key="2">
    <source>
        <dbReference type="ARBA" id="ARBA00023315"/>
    </source>
</evidence>
<gene>
    <name evidence="5" type="ORF">FB566_3426</name>
</gene>
<dbReference type="GO" id="GO:0016747">
    <property type="term" value="F:acyltransferase activity, transferring groups other than amino-acyl groups"/>
    <property type="evidence" value="ECO:0007669"/>
    <property type="project" value="InterPro"/>
</dbReference>
<dbReference type="SUPFAM" id="SSF55729">
    <property type="entry name" value="Acyl-CoA N-acyltransferases (Nat)"/>
    <property type="match status" value="1"/>
</dbReference>
<dbReference type="InterPro" id="IPR000182">
    <property type="entry name" value="GNAT_dom"/>
</dbReference>
<dbReference type="PROSITE" id="PS51186">
    <property type="entry name" value="GNAT"/>
    <property type="match status" value="1"/>
</dbReference>
<evidence type="ECO:0000313" key="5">
    <source>
        <dbReference type="EMBL" id="TQL77858.1"/>
    </source>
</evidence>
<comment type="caution">
    <text evidence="5">The sequence shown here is derived from an EMBL/GenBank/DDBJ whole genome shotgun (WGS) entry which is preliminary data.</text>
</comment>
<keyword evidence="1 5" id="KW-0808">Transferase</keyword>
<organism evidence="5 6">
    <name type="scientific">Stackebrandtia endophytica</name>
    <dbReference type="NCBI Taxonomy" id="1496996"/>
    <lineage>
        <taxon>Bacteria</taxon>
        <taxon>Bacillati</taxon>
        <taxon>Actinomycetota</taxon>
        <taxon>Actinomycetes</taxon>
        <taxon>Glycomycetales</taxon>
        <taxon>Glycomycetaceae</taxon>
        <taxon>Stackebrandtia</taxon>
    </lineage>
</organism>
<protein>
    <submittedName>
        <fullName evidence="5">L-amino acid N-acyltransferase YncA</fullName>
    </submittedName>
</protein>
<dbReference type="EMBL" id="VFOW01000001">
    <property type="protein sequence ID" value="TQL77858.1"/>
    <property type="molecule type" value="Genomic_DNA"/>
</dbReference>
<sequence length="158" mass="16854">MHVRTARVDDAESLSTLLNAIIDEGDKTAIDTPLSGSEFVEWFITGRHCVSCVVGIGKTGEVLGFQAVERFHDDLPEGLADIATFVSAEARGTGVGRALAEATLTAATDAGLESIRAVIRRQNDGAIRYYRSIGFDDEGDGRSEESVTLTRAVSPRPA</sequence>
<evidence type="ECO:0000313" key="6">
    <source>
        <dbReference type="Proteomes" id="UP000317043"/>
    </source>
</evidence>
<evidence type="ECO:0000256" key="1">
    <source>
        <dbReference type="ARBA" id="ARBA00022679"/>
    </source>
</evidence>
<dbReference type="OrthoDB" id="5997585at2"/>
<accession>A0A543AZ54</accession>